<reference evidence="3" key="2">
    <citation type="submission" date="2023-01" db="EMBL/GenBank/DDBJ databases">
        <authorList>
            <person name="Sun Q."/>
            <person name="Evtushenko L."/>
        </authorList>
    </citation>
    <scope>NUCLEOTIDE SEQUENCE</scope>
    <source>
        <strain evidence="3">VKM B-2555</strain>
    </source>
</reference>
<evidence type="ECO:0000313" key="3">
    <source>
        <dbReference type="EMBL" id="GLK76449.1"/>
    </source>
</evidence>
<accession>A0A9W6N2Y3</accession>
<feature type="domain" description="Fe-S metabolism associated" evidence="2">
    <location>
        <begin position="21"/>
        <end position="143"/>
    </location>
</feature>
<dbReference type="EMBL" id="BSFK01000007">
    <property type="protein sequence ID" value="GLK76449.1"/>
    <property type="molecule type" value="Genomic_DNA"/>
</dbReference>
<evidence type="ECO:0000256" key="1">
    <source>
        <dbReference type="ARBA" id="ARBA00010282"/>
    </source>
</evidence>
<dbReference type="SUPFAM" id="SSF82649">
    <property type="entry name" value="SufE/NifU"/>
    <property type="match status" value="1"/>
</dbReference>
<evidence type="ECO:0000313" key="4">
    <source>
        <dbReference type="Proteomes" id="UP001143364"/>
    </source>
</evidence>
<dbReference type="Pfam" id="PF02657">
    <property type="entry name" value="SufE"/>
    <property type="match status" value="1"/>
</dbReference>
<reference evidence="3" key="1">
    <citation type="journal article" date="2014" name="Int. J. Syst. Evol. Microbiol.">
        <title>Complete genome sequence of Corynebacterium casei LMG S-19264T (=DSM 44701T), isolated from a smear-ripened cheese.</title>
        <authorList>
            <consortium name="US DOE Joint Genome Institute (JGI-PGF)"/>
            <person name="Walter F."/>
            <person name="Albersmeier A."/>
            <person name="Kalinowski J."/>
            <person name="Ruckert C."/>
        </authorList>
    </citation>
    <scope>NUCLEOTIDE SEQUENCE</scope>
    <source>
        <strain evidence="3">VKM B-2555</strain>
    </source>
</reference>
<organism evidence="3 4">
    <name type="scientific">Methylopila jiangsuensis</name>
    <dbReference type="NCBI Taxonomy" id="586230"/>
    <lineage>
        <taxon>Bacteria</taxon>
        <taxon>Pseudomonadati</taxon>
        <taxon>Pseudomonadota</taxon>
        <taxon>Alphaproteobacteria</taxon>
        <taxon>Hyphomicrobiales</taxon>
        <taxon>Methylopilaceae</taxon>
        <taxon>Methylopila</taxon>
    </lineage>
</organism>
<dbReference type="PANTHER" id="PTHR43597">
    <property type="entry name" value="SULFUR ACCEPTOR PROTEIN CSDE"/>
    <property type="match status" value="1"/>
</dbReference>
<dbReference type="InterPro" id="IPR003808">
    <property type="entry name" value="Fe-S_metab-assoc_dom"/>
</dbReference>
<dbReference type="AlphaFoldDB" id="A0A9W6N2Y3"/>
<evidence type="ECO:0000259" key="2">
    <source>
        <dbReference type="Pfam" id="PF02657"/>
    </source>
</evidence>
<dbReference type="PANTHER" id="PTHR43597:SF5">
    <property type="entry name" value="SUFE-LIKE PROTEIN 2, CHLOROPLASTIC"/>
    <property type="match status" value="1"/>
</dbReference>
<sequence length="151" mass="16418">MQGFSNTAAGVMATTIDDMVEGFEFIDDWEERIRYLIELGRELEPLPDDARTDANKVQGCASQVWLETRVGDGADPVLAFRGDSDAHLVRGLVAVMIALYSGRPASQILATDAGALMERIGLREHLTPQRSNGLRSMVERIKREAAAASGA</sequence>
<comment type="similarity">
    <text evidence="1">Belongs to the SufE family.</text>
</comment>
<name>A0A9W6N2Y3_9HYPH</name>
<gene>
    <name evidence="3" type="ORF">GCM10008171_17030</name>
</gene>
<dbReference type="Gene3D" id="3.90.1010.10">
    <property type="match status" value="1"/>
</dbReference>
<keyword evidence="4" id="KW-1185">Reference proteome</keyword>
<dbReference type="Proteomes" id="UP001143364">
    <property type="component" value="Unassembled WGS sequence"/>
</dbReference>
<comment type="caution">
    <text evidence="3">The sequence shown here is derived from an EMBL/GenBank/DDBJ whole genome shotgun (WGS) entry which is preliminary data.</text>
</comment>
<proteinExistence type="inferred from homology"/>
<protein>
    <submittedName>
        <fullName evidence="3">Cysteine desulfurization protein SufE</fullName>
    </submittedName>
</protein>